<name>A0A9P5MXE8_9AGAM</name>
<organism evidence="1 2">
    <name type="scientific">Russula ochroleuca</name>
    <dbReference type="NCBI Taxonomy" id="152965"/>
    <lineage>
        <taxon>Eukaryota</taxon>
        <taxon>Fungi</taxon>
        <taxon>Dikarya</taxon>
        <taxon>Basidiomycota</taxon>
        <taxon>Agaricomycotina</taxon>
        <taxon>Agaricomycetes</taxon>
        <taxon>Russulales</taxon>
        <taxon>Russulaceae</taxon>
        <taxon>Russula</taxon>
    </lineage>
</organism>
<accession>A0A9P5MXE8</accession>
<sequence length="319" mass="36704">MSRKAAYVTLLTKDSYLPGTLTLEQSLKSVQSRYPLVVLVTPTLPPHTRDALTRCRIQFREIQPLQPESGHVISAYDERFADTWTKLRVFELVEYDRIVLLDSDMIVMRNMDELMELDLASDWIAAAHACACNPRKLAHYPEDWWVLQTSTSYRIPANCAYTPLRHPTGHSQPMSIEPSSPRPYALLNSGLVILTPSATLAQSIVDFLRTSPLVPTFSFPDQDFLAAFFRGKWKPLPWVYNALKPGRVIHSELWRDEEVRCLHYILPDKPWKARVRKGDVVDNLKEMDVWWWERFDVLVGGLEDDPETRELLLANVATN</sequence>
<dbReference type="InterPro" id="IPR002495">
    <property type="entry name" value="Glyco_trans_8"/>
</dbReference>
<gene>
    <name evidence="1" type="ORF">DFH94DRAFT_629344</name>
</gene>
<comment type="caution">
    <text evidence="1">The sequence shown here is derived from an EMBL/GenBank/DDBJ whole genome shotgun (WGS) entry which is preliminary data.</text>
</comment>
<dbReference type="PANTHER" id="PTHR11183">
    <property type="entry name" value="GLYCOGENIN SUBFAMILY MEMBER"/>
    <property type="match status" value="1"/>
</dbReference>
<keyword evidence="2" id="KW-1185">Reference proteome</keyword>
<dbReference type="Pfam" id="PF01501">
    <property type="entry name" value="Glyco_transf_8"/>
    <property type="match status" value="1"/>
</dbReference>
<protein>
    <submittedName>
        <fullName evidence="1">Nucleotide-diphospho-sugar transferase</fullName>
    </submittedName>
</protein>
<dbReference type="SUPFAM" id="SSF53448">
    <property type="entry name" value="Nucleotide-diphospho-sugar transferases"/>
    <property type="match status" value="1"/>
</dbReference>
<dbReference type="AlphaFoldDB" id="A0A9P5MXE8"/>
<dbReference type="Gene3D" id="3.90.550.10">
    <property type="entry name" value="Spore Coat Polysaccharide Biosynthesis Protein SpsA, Chain A"/>
    <property type="match status" value="1"/>
</dbReference>
<dbReference type="InterPro" id="IPR029044">
    <property type="entry name" value="Nucleotide-diphossugar_trans"/>
</dbReference>
<dbReference type="InterPro" id="IPR050587">
    <property type="entry name" value="GNT1/Glycosyltrans_8"/>
</dbReference>
<dbReference type="CDD" id="cd02537">
    <property type="entry name" value="GT8_Glycogenin"/>
    <property type="match status" value="1"/>
</dbReference>
<dbReference type="EMBL" id="WHVB01000007">
    <property type="protein sequence ID" value="KAF8481145.1"/>
    <property type="molecule type" value="Genomic_DNA"/>
</dbReference>
<reference evidence="1" key="1">
    <citation type="submission" date="2019-10" db="EMBL/GenBank/DDBJ databases">
        <authorList>
            <consortium name="DOE Joint Genome Institute"/>
            <person name="Kuo A."/>
            <person name="Miyauchi S."/>
            <person name="Kiss E."/>
            <person name="Drula E."/>
            <person name="Kohler A."/>
            <person name="Sanchez-Garcia M."/>
            <person name="Andreopoulos B."/>
            <person name="Barry K.W."/>
            <person name="Bonito G."/>
            <person name="Buee M."/>
            <person name="Carver A."/>
            <person name="Chen C."/>
            <person name="Cichocki N."/>
            <person name="Clum A."/>
            <person name="Culley D."/>
            <person name="Crous P.W."/>
            <person name="Fauchery L."/>
            <person name="Girlanda M."/>
            <person name="Hayes R."/>
            <person name="Keri Z."/>
            <person name="LaButti K."/>
            <person name="Lipzen A."/>
            <person name="Lombard V."/>
            <person name="Magnuson J."/>
            <person name="Maillard F."/>
            <person name="Morin E."/>
            <person name="Murat C."/>
            <person name="Nolan M."/>
            <person name="Ohm R."/>
            <person name="Pangilinan J."/>
            <person name="Pereira M."/>
            <person name="Perotto S."/>
            <person name="Peter M."/>
            <person name="Riley R."/>
            <person name="Sitrit Y."/>
            <person name="Stielow B."/>
            <person name="Szollosi G."/>
            <person name="Zifcakova L."/>
            <person name="Stursova M."/>
            <person name="Spatafora J.W."/>
            <person name="Tedersoo L."/>
            <person name="Vaario L.-M."/>
            <person name="Yamada A."/>
            <person name="Yan M."/>
            <person name="Wang P."/>
            <person name="Xu J."/>
            <person name="Bruns T."/>
            <person name="Baldrian P."/>
            <person name="Vilgalys R."/>
            <person name="Henrissat B."/>
            <person name="Grigoriev I.V."/>
            <person name="Hibbett D."/>
            <person name="Nagy L.G."/>
            <person name="Martin F.M."/>
        </authorList>
    </citation>
    <scope>NUCLEOTIDE SEQUENCE</scope>
    <source>
        <strain evidence="1">Prilba</strain>
    </source>
</reference>
<proteinExistence type="predicted"/>
<evidence type="ECO:0000313" key="2">
    <source>
        <dbReference type="Proteomes" id="UP000759537"/>
    </source>
</evidence>
<dbReference type="Proteomes" id="UP000759537">
    <property type="component" value="Unassembled WGS sequence"/>
</dbReference>
<keyword evidence="1" id="KW-0808">Transferase</keyword>
<evidence type="ECO:0000313" key="1">
    <source>
        <dbReference type="EMBL" id="KAF8481145.1"/>
    </source>
</evidence>
<dbReference type="GO" id="GO:0016757">
    <property type="term" value="F:glycosyltransferase activity"/>
    <property type="evidence" value="ECO:0007669"/>
    <property type="project" value="InterPro"/>
</dbReference>
<dbReference type="OrthoDB" id="2014201at2759"/>
<reference evidence="1" key="2">
    <citation type="journal article" date="2020" name="Nat. Commun.">
        <title>Large-scale genome sequencing of mycorrhizal fungi provides insights into the early evolution of symbiotic traits.</title>
        <authorList>
            <person name="Miyauchi S."/>
            <person name="Kiss E."/>
            <person name="Kuo A."/>
            <person name="Drula E."/>
            <person name="Kohler A."/>
            <person name="Sanchez-Garcia M."/>
            <person name="Morin E."/>
            <person name="Andreopoulos B."/>
            <person name="Barry K.W."/>
            <person name="Bonito G."/>
            <person name="Buee M."/>
            <person name="Carver A."/>
            <person name="Chen C."/>
            <person name="Cichocki N."/>
            <person name="Clum A."/>
            <person name="Culley D."/>
            <person name="Crous P.W."/>
            <person name="Fauchery L."/>
            <person name="Girlanda M."/>
            <person name="Hayes R.D."/>
            <person name="Keri Z."/>
            <person name="LaButti K."/>
            <person name="Lipzen A."/>
            <person name="Lombard V."/>
            <person name="Magnuson J."/>
            <person name="Maillard F."/>
            <person name="Murat C."/>
            <person name="Nolan M."/>
            <person name="Ohm R.A."/>
            <person name="Pangilinan J."/>
            <person name="Pereira M.F."/>
            <person name="Perotto S."/>
            <person name="Peter M."/>
            <person name="Pfister S."/>
            <person name="Riley R."/>
            <person name="Sitrit Y."/>
            <person name="Stielow J.B."/>
            <person name="Szollosi G."/>
            <person name="Zifcakova L."/>
            <person name="Stursova M."/>
            <person name="Spatafora J.W."/>
            <person name="Tedersoo L."/>
            <person name="Vaario L.M."/>
            <person name="Yamada A."/>
            <person name="Yan M."/>
            <person name="Wang P."/>
            <person name="Xu J."/>
            <person name="Bruns T."/>
            <person name="Baldrian P."/>
            <person name="Vilgalys R."/>
            <person name="Dunand C."/>
            <person name="Henrissat B."/>
            <person name="Grigoriev I.V."/>
            <person name="Hibbett D."/>
            <person name="Nagy L.G."/>
            <person name="Martin F.M."/>
        </authorList>
    </citation>
    <scope>NUCLEOTIDE SEQUENCE</scope>
    <source>
        <strain evidence="1">Prilba</strain>
    </source>
</reference>